<dbReference type="EMBL" id="JAPZVQ010000001">
    <property type="protein sequence ID" value="MDA1384042.1"/>
    <property type="molecule type" value="Genomic_DNA"/>
</dbReference>
<gene>
    <name evidence="3" type="ORF">J2S69_004682</name>
    <name evidence="2" type="ORF">O2L01_03505</name>
</gene>
<evidence type="ECO:0000259" key="1">
    <source>
        <dbReference type="Pfam" id="PF01965"/>
    </source>
</evidence>
<dbReference type="PANTHER" id="PTHR43130">
    <property type="entry name" value="ARAC-FAMILY TRANSCRIPTIONAL REGULATOR"/>
    <property type="match status" value="1"/>
</dbReference>
<evidence type="ECO:0000313" key="4">
    <source>
        <dbReference type="Proteomes" id="UP001145799"/>
    </source>
</evidence>
<proteinExistence type="predicted"/>
<dbReference type="GO" id="GO:0006355">
    <property type="term" value="P:regulation of DNA-templated transcription"/>
    <property type="evidence" value="ECO:0007669"/>
    <property type="project" value="TreeGrafter"/>
</dbReference>
<dbReference type="SUPFAM" id="SSF52317">
    <property type="entry name" value="Class I glutamine amidotransferase-like"/>
    <property type="match status" value="1"/>
</dbReference>
<organism evidence="2 4">
    <name type="scientific">Glycomyces lechevalierae</name>
    <dbReference type="NCBI Taxonomy" id="256034"/>
    <lineage>
        <taxon>Bacteria</taxon>
        <taxon>Bacillati</taxon>
        <taxon>Actinomycetota</taxon>
        <taxon>Actinomycetes</taxon>
        <taxon>Glycomycetales</taxon>
        <taxon>Glycomycetaceae</taxon>
        <taxon>Glycomyces</taxon>
    </lineage>
</organism>
<evidence type="ECO:0000313" key="3">
    <source>
        <dbReference type="EMBL" id="MDR7340963.1"/>
    </source>
</evidence>
<evidence type="ECO:0000313" key="5">
    <source>
        <dbReference type="Proteomes" id="UP001183604"/>
    </source>
</evidence>
<dbReference type="Pfam" id="PF01965">
    <property type="entry name" value="DJ-1_PfpI"/>
    <property type="match status" value="1"/>
</dbReference>
<keyword evidence="5" id="KW-1185">Reference proteome</keyword>
<dbReference type="InterPro" id="IPR029062">
    <property type="entry name" value="Class_I_gatase-like"/>
</dbReference>
<dbReference type="RefSeq" id="WP_270120424.1">
    <property type="nucleotide sequence ID" value="NZ_BAAAOM010000001.1"/>
</dbReference>
<accession>A0A9X3PFJ9</accession>
<protein>
    <submittedName>
        <fullName evidence="2">DJ-1/PfpI family protein</fullName>
    </submittedName>
    <submittedName>
        <fullName evidence="3">Transcriptional regulator GlxA family with amidase domain</fullName>
    </submittedName>
</protein>
<dbReference type="Proteomes" id="UP001183604">
    <property type="component" value="Unassembled WGS sequence"/>
</dbReference>
<dbReference type="Gene3D" id="3.40.50.880">
    <property type="match status" value="1"/>
</dbReference>
<feature type="domain" description="DJ-1/PfpI" evidence="1">
    <location>
        <begin position="12"/>
        <end position="176"/>
    </location>
</feature>
<evidence type="ECO:0000313" key="2">
    <source>
        <dbReference type="EMBL" id="MDA1384042.1"/>
    </source>
</evidence>
<dbReference type="PANTHER" id="PTHR43130:SF2">
    <property type="entry name" value="DJ-1_PFPI DOMAIN-CONTAINING PROTEIN"/>
    <property type="match status" value="1"/>
</dbReference>
<dbReference type="InterPro" id="IPR002818">
    <property type="entry name" value="DJ-1/PfpI"/>
</dbReference>
<dbReference type="EMBL" id="JAVDYD010000001">
    <property type="protein sequence ID" value="MDR7340963.1"/>
    <property type="molecule type" value="Genomic_DNA"/>
</dbReference>
<sequence>MTTNPQAAQVQTIAFVLYPGITALDLVGPLQVLAGLAQASPGFEVAVVAERLGPMPTDTPLAVAADRTFEEAPHPFALVVPGGDAPALRAMGDPRLLDYLRGAAEGAEIVASVCTGSLLLAAAGLLEGRRATTHWTYRHLLGVFGAIPVAARWVEDGPVVTAAGVSAGIDMAFHLAARLAGAPTARLLQYALEYDPQPPQGGLDWDDAPGDVFAPFVDRYVREAWSARPEWIERLDARR</sequence>
<dbReference type="Proteomes" id="UP001145799">
    <property type="component" value="Unassembled WGS sequence"/>
</dbReference>
<reference evidence="3 5" key="2">
    <citation type="submission" date="2023-07" db="EMBL/GenBank/DDBJ databases">
        <title>Sequencing the genomes of 1000 actinobacteria strains.</title>
        <authorList>
            <person name="Klenk H.-P."/>
        </authorList>
    </citation>
    <scope>NUCLEOTIDE SEQUENCE [LARGE SCALE GENOMIC DNA]</scope>
    <source>
        <strain evidence="3 5">DSM 44724</strain>
    </source>
</reference>
<dbReference type="InterPro" id="IPR052158">
    <property type="entry name" value="INH-QAR"/>
</dbReference>
<comment type="caution">
    <text evidence="2">The sequence shown here is derived from an EMBL/GenBank/DDBJ whole genome shotgun (WGS) entry which is preliminary data.</text>
</comment>
<name>A0A9X3PFJ9_9ACTN</name>
<dbReference type="AlphaFoldDB" id="A0A9X3PFJ9"/>
<reference evidence="2" key="1">
    <citation type="submission" date="2022-12" db="EMBL/GenBank/DDBJ databases">
        <title>Gycomyces niveus sp.nov., a novel actinomycete isolated from soil in Shouguang.</title>
        <authorList>
            <person name="Yang X."/>
        </authorList>
    </citation>
    <scope>NUCLEOTIDE SEQUENCE</scope>
    <source>
        <strain evidence="2">DSM 44724</strain>
    </source>
</reference>
<dbReference type="CDD" id="cd03139">
    <property type="entry name" value="GATase1_PfpI_2"/>
    <property type="match status" value="1"/>
</dbReference>